<dbReference type="GO" id="GO:0003735">
    <property type="term" value="F:structural constituent of ribosome"/>
    <property type="evidence" value="ECO:0007669"/>
    <property type="project" value="InterPro"/>
</dbReference>
<dbReference type="Gene3D" id="2.40.30.10">
    <property type="entry name" value="Translation factors"/>
    <property type="match status" value="1"/>
</dbReference>
<comment type="caution">
    <text evidence="1">The sequence shown here is derived from an EMBL/GenBank/DDBJ whole genome shotgun (WGS) entry which is preliminary data.</text>
</comment>
<dbReference type="EMBL" id="LCMV01000028">
    <property type="protein sequence ID" value="KKU43366.1"/>
    <property type="molecule type" value="Genomic_DNA"/>
</dbReference>
<organism evidence="1 2">
    <name type="scientific">Berkelbacteria bacterium GW2011_GWA2_46_7</name>
    <dbReference type="NCBI Taxonomy" id="1618335"/>
    <lineage>
        <taxon>Bacteria</taxon>
        <taxon>Candidatus Berkelbacteria</taxon>
    </lineage>
</organism>
<feature type="non-terminal residue" evidence="1">
    <location>
        <position position="107"/>
    </location>
</feature>
<dbReference type="AlphaFoldDB" id="A0A0G1QEB2"/>
<dbReference type="GO" id="GO:0005840">
    <property type="term" value="C:ribosome"/>
    <property type="evidence" value="ECO:0007669"/>
    <property type="project" value="UniProtKB-KW"/>
</dbReference>
<protein>
    <submittedName>
        <fullName evidence="1">50S ribosomal protein L3</fullName>
    </submittedName>
</protein>
<accession>A0A0G1QEB2</accession>
<keyword evidence="1" id="KW-0689">Ribosomal protein</keyword>
<proteinExistence type="predicted"/>
<dbReference type="InterPro" id="IPR019927">
    <property type="entry name" value="Ribosomal_uL3_bac/org-type"/>
</dbReference>
<sequence>MKAILGHKVGMTQLWDDKGRLISGTVILAEDNDILSKINGQTTIGVATTGKTNKAQQKTAEHLGSKKGIWLKSLPEELDGDKLTIEQFEIGEKVSVTGITKGKGFAG</sequence>
<reference evidence="1 2" key="1">
    <citation type="journal article" date="2015" name="Nature">
        <title>rRNA introns, odd ribosomes, and small enigmatic genomes across a large radiation of phyla.</title>
        <authorList>
            <person name="Brown C.T."/>
            <person name="Hug L.A."/>
            <person name="Thomas B.C."/>
            <person name="Sharon I."/>
            <person name="Castelle C.J."/>
            <person name="Singh A."/>
            <person name="Wilkins M.J."/>
            <person name="Williams K.H."/>
            <person name="Banfield J.F."/>
        </authorList>
    </citation>
    <scope>NUCLEOTIDE SEQUENCE [LARGE SCALE GENOMIC DNA]</scope>
</reference>
<name>A0A0G1QEB2_9BACT</name>
<dbReference type="SUPFAM" id="SSF50447">
    <property type="entry name" value="Translation proteins"/>
    <property type="match status" value="1"/>
</dbReference>
<evidence type="ECO:0000313" key="2">
    <source>
        <dbReference type="Proteomes" id="UP000034487"/>
    </source>
</evidence>
<evidence type="ECO:0000313" key="1">
    <source>
        <dbReference type="EMBL" id="KKU43366.1"/>
    </source>
</evidence>
<dbReference type="GO" id="GO:0006412">
    <property type="term" value="P:translation"/>
    <property type="evidence" value="ECO:0007669"/>
    <property type="project" value="InterPro"/>
</dbReference>
<keyword evidence="1" id="KW-0687">Ribonucleoprotein</keyword>
<dbReference type="PANTHER" id="PTHR11229">
    <property type="entry name" value="50S RIBOSOMAL PROTEIN L3"/>
    <property type="match status" value="1"/>
</dbReference>
<dbReference type="Proteomes" id="UP000034487">
    <property type="component" value="Unassembled WGS sequence"/>
</dbReference>
<gene>
    <name evidence="1" type="ORF">UX60_C0028G0001</name>
</gene>
<dbReference type="InterPro" id="IPR009000">
    <property type="entry name" value="Transl_B-barrel_sf"/>
</dbReference>
<dbReference type="PANTHER" id="PTHR11229:SF16">
    <property type="entry name" value="LARGE RIBOSOMAL SUBUNIT PROTEIN UL3C"/>
    <property type="match status" value="1"/>
</dbReference>